<dbReference type="Proteomes" id="UP001228690">
    <property type="component" value="Chromosome"/>
</dbReference>
<evidence type="ECO:0000313" key="5">
    <source>
        <dbReference type="Proteomes" id="UP001228690"/>
    </source>
</evidence>
<feature type="region of interest" description="Disordered" evidence="3">
    <location>
        <begin position="197"/>
        <end position="236"/>
    </location>
</feature>
<evidence type="ECO:0000256" key="1">
    <source>
        <dbReference type="ARBA" id="ARBA00009251"/>
    </source>
</evidence>
<keyword evidence="2" id="KW-0238">DNA-binding</keyword>
<name>A0ABY8MED3_9SPIO</name>
<feature type="region of interest" description="Disordered" evidence="3">
    <location>
        <begin position="1"/>
        <end position="32"/>
    </location>
</feature>
<dbReference type="Pfam" id="PF11680">
    <property type="entry name" value="DUF3276"/>
    <property type="match status" value="1"/>
</dbReference>
<dbReference type="EMBL" id="CP123443">
    <property type="protein sequence ID" value="WGK68281.1"/>
    <property type="molecule type" value="Genomic_DNA"/>
</dbReference>
<dbReference type="InterPro" id="IPR006628">
    <property type="entry name" value="PUR-bd_fam"/>
</dbReference>
<comment type="similarity">
    <text evidence="1">Belongs to the PUR DNA-binding protein family.</text>
</comment>
<accession>A0ABY8MED3</accession>
<organism evidence="4 5">
    <name type="scientific">Candidatus Haliotispira prima</name>
    <dbReference type="NCBI Taxonomy" id="3034016"/>
    <lineage>
        <taxon>Bacteria</taxon>
        <taxon>Pseudomonadati</taxon>
        <taxon>Spirochaetota</taxon>
        <taxon>Spirochaetia</taxon>
        <taxon>Spirochaetales</taxon>
        <taxon>Spirochaetaceae</taxon>
        <taxon>Candidatus Haliotispira</taxon>
    </lineage>
</organism>
<dbReference type="RefSeq" id="WP_326926453.1">
    <property type="nucleotide sequence ID" value="NZ_CP123443.1"/>
</dbReference>
<keyword evidence="5" id="KW-1185">Reference proteome</keyword>
<evidence type="ECO:0000256" key="2">
    <source>
        <dbReference type="ARBA" id="ARBA00023125"/>
    </source>
</evidence>
<gene>
    <name evidence="4" type="ORF">P0082_07265</name>
</gene>
<sequence>MTDRHKPHSGSDTGFTSGPNSRSGRRNLEAGHSESYRGELYSLRLKNNASNSYFLNLKENREADIYLNIVESRTEQKSGGPQDVHGAGSTFRRHSILIFAEQREAFVSECLAALDALAENRDHCGQVDSVQRQFSLRTEQKKRNSAVTLVIQENSHHYGKPLQEQVQITQDCASAFSRAFIEMIEKWLEYEKQRPDKTAAPNVARKKVMTVRAVPNTKMVKAKPGNDGDNGDGSTV</sequence>
<feature type="compositionally biased region" description="Polar residues" evidence="3">
    <location>
        <begin position="10"/>
        <end position="22"/>
    </location>
</feature>
<reference evidence="4 5" key="1">
    <citation type="submission" date="2023-04" db="EMBL/GenBank/DDBJ databases">
        <title>Spirochaete genome identified in red abalone sample constitutes a novel genus.</title>
        <authorList>
            <person name="Sharma S.P."/>
            <person name="Purcell C.M."/>
            <person name="Hyde J.R."/>
            <person name="Severin A.J."/>
        </authorList>
    </citation>
    <scope>NUCLEOTIDE SEQUENCE [LARGE SCALE GENOMIC DNA]</scope>
    <source>
        <strain evidence="4 5">SP-2023</strain>
    </source>
</reference>
<evidence type="ECO:0000256" key="3">
    <source>
        <dbReference type="SAM" id="MobiDB-lite"/>
    </source>
</evidence>
<evidence type="ECO:0000313" key="4">
    <source>
        <dbReference type="EMBL" id="WGK68281.1"/>
    </source>
</evidence>
<protein>
    <submittedName>
        <fullName evidence="4">DUF3276 family protein</fullName>
    </submittedName>
</protein>
<proteinExistence type="inferred from homology"/>
<dbReference type="Gene3D" id="3.10.450.700">
    <property type="match status" value="1"/>
</dbReference>